<reference evidence="8 9" key="1">
    <citation type="submission" date="2019-07" db="EMBL/GenBank/DDBJ databases">
        <title>Whole genome shotgun sequence of Rhodospirillum oryzae NBRC 107573.</title>
        <authorList>
            <person name="Hosoyama A."/>
            <person name="Uohara A."/>
            <person name="Ohji S."/>
            <person name="Ichikawa N."/>
        </authorList>
    </citation>
    <scope>NUCLEOTIDE SEQUENCE [LARGE SCALE GENOMIC DNA]</scope>
    <source>
        <strain evidence="8 9">NBRC 107573</strain>
    </source>
</reference>
<dbReference type="InterPro" id="IPR052162">
    <property type="entry name" value="Sensor_kinase/Photoreceptor"/>
</dbReference>
<dbReference type="InterPro" id="IPR013767">
    <property type="entry name" value="PAS_fold"/>
</dbReference>
<dbReference type="FunFam" id="3.30.565.10:FF:000006">
    <property type="entry name" value="Sensor histidine kinase WalK"/>
    <property type="match status" value="1"/>
</dbReference>
<name>A0A512H784_9PROT</name>
<keyword evidence="5 8" id="KW-0418">Kinase</keyword>
<dbReference type="PROSITE" id="PS50109">
    <property type="entry name" value="HIS_KIN"/>
    <property type="match status" value="1"/>
</dbReference>
<dbReference type="InterPro" id="IPR000014">
    <property type="entry name" value="PAS"/>
</dbReference>
<dbReference type="InterPro" id="IPR003661">
    <property type="entry name" value="HisK_dim/P_dom"/>
</dbReference>
<dbReference type="SUPFAM" id="SSF55785">
    <property type="entry name" value="PYP-like sensor domain (PAS domain)"/>
    <property type="match status" value="2"/>
</dbReference>
<dbReference type="SMART" id="SM00091">
    <property type="entry name" value="PAS"/>
    <property type="match status" value="2"/>
</dbReference>
<evidence type="ECO:0000256" key="5">
    <source>
        <dbReference type="ARBA" id="ARBA00022777"/>
    </source>
</evidence>
<dbReference type="PROSITE" id="PS50112">
    <property type="entry name" value="PAS"/>
    <property type="match status" value="2"/>
</dbReference>
<feature type="domain" description="PAS" evidence="7">
    <location>
        <begin position="305"/>
        <end position="327"/>
    </location>
</feature>
<dbReference type="Pfam" id="PF02518">
    <property type="entry name" value="HATPase_c"/>
    <property type="match status" value="1"/>
</dbReference>
<dbReference type="InterPro" id="IPR036890">
    <property type="entry name" value="HATPase_C_sf"/>
</dbReference>
<dbReference type="InterPro" id="IPR003594">
    <property type="entry name" value="HATPase_dom"/>
</dbReference>
<dbReference type="RefSeq" id="WP_147163355.1">
    <property type="nucleotide sequence ID" value="NZ_BJZO01000033.1"/>
</dbReference>
<dbReference type="Gene3D" id="3.30.565.10">
    <property type="entry name" value="Histidine kinase-like ATPase, C-terminal domain"/>
    <property type="match status" value="1"/>
</dbReference>
<dbReference type="SUPFAM" id="SSF47384">
    <property type="entry name" value="Homodimeric domain of signal transducing histidine kinase"/>
    <property type="match status" value="1"/>
</dbReference>
<keyword evidence="4" id="KW-0808">Transferase</keyword>
<keyword evidence="3" id="KW-0597">Phosphoprotein</keyword>
<comment type="catalytic activity">
    <reaction evidence="1">
        <text>ATP + protein L-histidine = ADP + protein N-phospho-L-histidine.</text>
        <dbReference type="EC" id="2.7.13.3"/>
    </reaction>
</comment>
<dbReference type="EC" id="2.7.13.3" evidence="2"/>
<keyword evidence="9" id="KW-1185">Reference proteome</keyword>
<dbReference type="InterPro" id="IPR035965">
    <property type="entry name" value="PAS-like_dom_sf"/>
</dbReference>
<organism evidence="8 9">
    <name type="scientific">Pararhodospirillum oryzae</name>
    <dbReference type="NCBI Taxonomy" id="478448"/>
    <lineage>
        <taxon>Bacteria</taxon>
        <taxon>Pseudomonadati</taxon>
        <taxon>Pseudomonadota</taxon>
        <taxon>Alphaproteobacteria</taxon>
        <taxon>Rhodospirillales</taxon>
        <taxon>Rhodospirillaceae</taxon>
        <taxon>Pararhodospirillum</taxon>
    </lineage>
</organism>
<evidence type="ECO:0000256" key="2">
    <source>
        <dbReference type="ARBA" id="ARBA00012438"/>
    </source>
</evidence>
<evidence type="ECO:0000313" key="9">
    <source>
        <dbReference type="Proteomes" id="UP000321567"/>
    </source>
</evidence>
<sequence>MTFGASGERDFRALVEAATDAILVIGHAGDILYANDAAGDLFRSRPEALEGLPFGHPLVHGQTVELDVPLAGEARIAEMRASSVTWEGEAASVAILRDVSERVRLTASLQDRLRFEELLLAISAGFARASAAEETPVSTEALGLLAGHAGVDVACLVAVEGEAPRVVACHPAQDCPLCRPGMEARLTPLLREVNRAAELPLSLRRDEVAAASDLETVFREAGMAWLGLVPLRAGKQPYGVLCLARRDGPPSPTPERDLDTLRPVAAVLVDSLRRMRAEALLTTAVAKQAAVFQQAVEGLALLHGGTILQVNQALAQMFGYEPQDMEGMDTRVLFASDEGYQALTEHGVPLIRAGKVVTAEHLFQRRTGERFWVEIKGALVATTAPVAETVWVLRDVTVEREEGRRKEQLIEELRRSNAELERFAFIASHDLKEPVRMVASYVNLLARRHGDDLGPEGREFLSYALEGARRIHKMIEGILEYARIEKGVADLVPVALDETLARVQEDLKDTIRESGAVIKAEGLPIVLGVPSEMERLFANLIGNAIKFSRPNETPQVCLASQRAEGAMWHVTVSDNGIGIPVQDRERVFDLFWRLHSRESVEGTGLGLAIVKRIIERRGGRVWLESRSGEGTTMHLLLPAADSRVEAAPEMEHVAPV</sequence>
<dbReference type="SMART" id="SM00388">
    <property type="entry name" value="HisKA"/>
    <property type="match status" value="1"/>
</dbReference>
<dbReference type="GO" id="GO:0000155">
    <property type="term" value="F:phosphorelay sensor kinase activity"/>
    <property type="evidence" value="ECO:0007669"/>
    <property type="project" value="InterPro"/>
</dbReference>
<evidence type="ECO:0000259" key="6">
    <source>
        <dbReference type="PROSITE" id="PS50109"/>
    </source>
</evidence>
<dbReference type="InterPro" id="IPR036097">
    <property type="entry name" value="HisK_dim/P_sf"/>
</dbReference>
<evidence type="ECO:0000256" key="4">
    <source>
        <dbReference type="ARBA" id="ARBA00022679"/>
    </source>
</evidence>
<dbReference type="AlphaFoldDB" id="A0A512H784"/>
<dbReference type="SMART" id="SM00387">
    <property type="entry name" value="HATPase_c"/>
    <property type="match status" value="1"/>
</dbReference>
<dbReference type="SUPFAM" id="SSF55874">
    <property type="entry name" value="ATPase domain of HSP90 chaperone/DNA topoisomerase II/histidine kinase"/>
    <property type="match status" value="1"/>
</dbReference>
<dbReference type="CDD" id="cd00130">
    <property type="entry name" value="PAS"/>
    <property type="match status" value="2"/>
</dbReference>
<dbReference type="OrthoDB" id="9795133at2"/>
<dbReference type="GO" id="GO:0006355">
    <property type="term" value="P:regulation of DNA-templated transcription"/>
    <property type="evidence" value="ECO:0007669"/>
    <property type="project" value="InterPro"/>
</dbReference>
<evidence type="ECO:0000256" key="1">
    <source>
        <dbReference type="ARBA" id="ARBA00000085"/>
    </source>
</evidence>
<dbReference type="EMBL" id="BJZO01000033">
    <property type="protein sequence ID" value="GEO81316.1"/>
    <property type="molecule type" value="Genomic_DNA"/>
</dbReference>
<dbReference type="Pfam" id="PF00512">
    <property type="entry name" value="HisKA"/>
    <property type="match status" value="1"/>
</dbReference>
<dbReference type="Pfam" id="PF13426">
    <property type="entry name" value="PAS_9"/>
    <property type="match status" value="1"/>
</dbReference>
<feature type="domain" description="PAS" evidence="7">
    <location>
        <begin position="7"/>
        <end position="51"/>
    </location>
</feature>
<dbReference type="NCBIfam" id="TIGR00229">
    <property type="entry name" value="sensory_box"/>
    <property type="match status" value="1"/>
</dbReference>
<feature type="domain" description="Histidine kinase" evidence="6">
    <location>
        <begin position="426"/>
        <end position="641"/>
    </location>
</feature>
<dbReference type="Proteomes" id="UP000321567">
    <property type="component" value="Unassembled WGS sequence"/>
</dbReference>
<dbReference type="InterPro" id="IPR004358">
    <property type="entry name" value="Sig_transdc_His_kin-like_C"/>
</dbReference>
<comment type="caution">
    <text evidence="8">The sequence shown here is derived from an EMBL/GenBank/DDBJ whole genome shotgun (WGS) entry which is preliminary data.</text>
</comment>
<dbReference type="InterPro" id="IPR005467">
    <property type="entry name" value="His_kinase_dom"/>
</dbReference>
<gene>
    <name evidence="8" type="ORF">ROR02_14470</name>
</gene>
<dbReference type="PANTHER" id="PTHR43304:SF1">
    <property type="entry name" value="PAC DOMAIN-CONTAINING PROTEIN"/>
    <property type="match status" value="1"/>
</dbReference>
<evidence type="ECO:0000256" key="3">
    <source>
        <dbReference type="ARBA" id="ARBA00022553"/>
    </source>
</evidence>
<evidence type="ECO:0000313" key="8">
    <source>
        <dbReference type="EMBL" id="GEO81316.1"/>
    </source>
</evidence>
<dbReference type="PRINTS" id="PR00344">
    <property type="entry name" value="BCTRLSENSOR"/>
</dbReference>
<dbReference type="Gene3D" id="1.10.287.130">
    <property type="match status" value="1"/>
</dbReference>
<dbReference type="SUPFAM" id="SSF55781">
    <property type="entry name" value="GAF domain-like"/>
    <property type="match status" value="1"/>
</dbReference>
<dbReference type="PANTHER" id="PTHR43304">
    <property type="entry name" value="PHYTOCHROME-LIKE PROTEIN CPH1"/>
    <property type="match status" value="1"/>
</dbReference>
<dbReference type="Pfam" id="PF00989">
    <property type="entry name" value="PAS"/>
    <property type="match status" value="1"/>
</dbReference>
<proteinExistence type="predicted"/>
<evidence type="ECO:0000259" key="7">
    <source>
        <dbReference type="PROSITE" id="PS50112"/>
    </source>
</evidence>
<protein>
    <recommendedName>
        <fullName evidence="2">histidine kinase</fullName>
        <ecNumber evidence="2">2.7.13.3</ecNumber>
    </recommendedName>
</protein>
<accession>A0A512H784</accession>
<dbReference type="CDD" id="cd00082">
    <property type="entry name" value="HisKA"/>
    <property type="match status" value="1"/>
</dbReference>
<dbReference type="Gene3D" id="3.30.450.20">
    <property type="entry name" value="PAS domain"/>
    <property type="match status" value="2"/>
</dbReference>